<dbReference type="GO" id="GO:0008777">
    <property type="term" value="F:acetylornithine deacetylase activity"/>
    <property type="evidence" value="ECO:0007669"/>
    <property type="project" value="TreeGrafter"/>
</dbReference>
<evidence type="ECO:0000256" key="2">
    <source>
        <dbReference type="ARBA" id="ARBA00005691"/>
    </source>
</evidence>
<dbReference type="InterPro" id="IPR002933">
    <property type="entry name" value="Peptidase_M20"/>
</dbReference>
<dbReference type="Gene3D" id="3.40.630.10">
    <property type="entry name" value="Zn peptidases"/>
    <property type="match status" value="1"/>
</dbReference>
<dbReference type="CDD" id="cd03894">
    <property type="entry name" value="M20_ArgE"/>
    <property type="match status" value="1"/>
</dbReference>
<evidence type="ECO:0000259" key="10">
    <source>
        <dbReference type="Pfam" id="PF07687"/>
    </source>
</evidence>
<dbReference type="PANTHER" id="PTHR43808">
    <property type="entry name" value="ACETYLORNITHINE DEACETYLASE"/>
    <property type="match status" value="1"/>
</dbReference>
<proteinExistence type="inferred from homology"/>
<reference evidence="11 12" key="1">
    <citation type="submission" date="2018-01" db="EMBL/GenBank/DDBJ databases">
        <title>Genomic Encyclopedia of Archaeal and Bacterial Type Strains, Phase II (KMG-II): from individual species to whole genera.</title>
        <authorList>
            <person name="Goeker M."/>
        </authorList>
    </citation>
    <scope>NUCLEOTIDE SEQUENCE [LARGE SCALE GENOMIC DNA]</scope>
    <source>
        <strain evidence="11 12">DSM 17023</strain>
    </source>
</reference>
<feature type="domain" description="Peptidase M20 dimerisation" evidence="10">
    <location>
        <begin position="173"/>
        <end position="283"/>
    </location>
</feature>
<protein>
    <submittedName>
        <fullName evidence="11">Acetylornithine deacetylase</fullName>
    </submittedName>
</protein>
<dbReference type="AlphaFoldDB" id="A0A2S3UZ90"/>
<sequence length="385" mass="41507">MSQFRTPRAMLKKLISFNTVSDRSNLALIDFVEEYLAGLGVTSVRVPNGDGTKASLHARVGPALDGGAVLSAHTDVVPVEGQNWSRDPFTAWEADGRLYGRGAADMKGFAATVLAKVPDFLSADLKRPVHIALSYDEETGCTGVSPLIEDMLARGPRPDLVIVGEPTRMKVVTGHKGIVVLKTSIRGHPVHSSRLHRGVSAISAAAKLITWLDGKTAENKARAEPGCPFNPPYTTLHCGVIQGGQAHNITAEYCEFVTDIRILPGESVEDWVAAYRLFIEREVLPDMRAISSECRIGVEEMANVPGLKEEDNGRAETLARRLTGDNARNVVVYATEGGIYQNHGLSTVICGPGSIDQAHQADEFIELAELDRCAAFLDRLTAGLA</sequence>
<dbReference type="Pfam" id="PF01546">
    <property type="entry name" value="Peptidase_M20"/>
    <property type="match status" value="1"/>
</dbReference>
<dbReference type="Gene3D" id="3.30.70.360">
    <property type="match status" value="1"/>
</dbReference>
<evidence type="ECO:0000256" key="4">
    <source>
        <dbReference type="ARBA" id="ARBA00022571"/>
    </source>
</evidence>
<keyword evidence="8" id="KW-0862">Zinc</keyword>
<dbReference type="InterPro" id="IPR001261">
    <property type="entry name" value="ArgE/DapE_CS"/>
</dbReference>
<evidence type="ECO:0000256" key="6">
    <source>
        <dbReference type="ARBA" id="ARBA00022723"/>
    </source>
</evidence>
<comment type="cofactor">
    <cofactor evidence="1">
        <name>Zn(2+)</name>
        <dbReference type="ChEBI" id="CHEBI:29105"/>
    </cofactor>
</comment>
<evidence type="ECO:0000313" key="12">
    <source>
        <dbReference type="Proteomes" id="UP000236959"/>
    </source>
</evidence>
<dbReference type="NCBIfam" id="NF005710">
    <property type="entry name" value="PRK07522.1"/>
    <property type="match status" value="1"/>
</dbReference>
<keyword evidence="6" id="KW-0479">Metal-binding</keyword>
<keyword evidence="9" id="KW-0170">Cobalt</keyword>
<dbReference type="SUPFAM" id="SSF53187">
    <property type="entry name" value="Zn-dependent exopeptidases"/>
    <property type="match status" value="1"/>
</dbReference>
<keyword evidence="3" id="KW-0963">Cytoplasm</keyword>
<evidence type="ECO:0000256" key="3">
    <source>
        <dbReference type="ARBA" id="ARBA00022490"/>
    </source>
</evidence>
<dbReference type="InterPro" id="IPR036264">
    <property type="entry name" value="Bact_exopeptidase_dim_dom"/>
</dbReference>
<comment type="caution">
    <text evidence="11">The sequence shown here is derived from an EMBL/GenBank/DDBJ whole genome shotgun (WGS) entry which is preliminary data.</text>
</comment>
<dbReference type="GO" id="GO:0006526">
    <property type="term" value="P:L-arginine biosynthetic process"/>
    <property type="evidence" value="ECO:0007669"/>
    <property type="project" value="UniProtKB-KW"/>
</dbReference>
<keyword evidence="4" id="KW-0055">Arginine biosynthesis</keyword>
<evidence type="ECO:0000256" key="8">
    <source>
        <dbReference type="ARBA" id="ARBA00022833"/>
    </source>
</evidence>
<dbReference type="PANTHER" id="PTHR43808:SF31">
    <property type="entry name" value="N-ACETYL-L-CITRULLINE DEACETYLASE"/>
    <property type="match status" value="1"/>
</dbReference>
<dbReference type="InterPro" id="IPR010169">
    <property type="entry name" value="AcOrn-deacetyl"/>
</dbReference>
<dbReference type="GO" id="GO:0046872">
    <property type="term" value="F:metal ion binding"/>
    <property type="evidence" value="ECO:0007669"/>
    <property type="project" value="UniProtKB-KW"/>
</dbReference>
<dbReference type="PROSITE" id="PS00759">
    <property type="entry name" value="ARGE_DAPE_CPG2_2"/>
    <property type="match status" value="1"/>
</dbReference>
<evidence type="ECO:0000256" key="5">
    <source>
        <dbReference type="ARBA" id="ARBA00022605"/>
    </source>
</evidence>
<keyword evidence="12" id="KW-1185">Reference proteome</keyword>
<evidence type="ECO:0000256" key="7">
    <source>
        <dbReference type="ARBA" id="ARBA00022801"/>
    </source>
</evidence>
<dbReference type="InterPro" id="IPR050072">
    <property type="entry name" value="Peptidase_M20A"/>
</dbReference>
<dbReference type="NCBIfam" id="TIGR01892">
    <property type="entry name" value="AcOrn-deacetyl"/>
    <property type="match status" value="1"/>
</dbReference>
<evidence type="ECO:0000256" key="9">
    <source>
        <dbReference type="ARBA" id="ARBA00023285"/>
    </source>
</evidence>
<evidence type="ECO:0000256" key="1">
    <source>
        <dbReference type="ARBA" id="ARBA00001947"/>
    </source>
</evidence>
<dbReference type="SUPFAM" id="SSF55031">
    <property type="entry name" value="Bacterial exopeptidase dimerisation domain"/>
    <property type="match status" value="1"/>
</dbReference>
<dbReference type="Pfam" id="PF07687">
    <property type="entry name" value="M20_dimer"/>
    <property type="match status" value="1"/>
</dbReference>
<comment type="similarity">
    <text evidence="2">Belongs to the peptidase M20A family. ArgE subfamily.</text>
</comment>
<organism evidence="11 12">
    <name type="scientific">Roseibium marinum</name>
    <dbReference type="NCBI Taxonomy" id="281252"/>
    <lineage>
        <taxon>Bacteria</taxon>
        <taxon>Pseudomonadati</taxon>
        <taxon>Pseudomonadota</taxon>
        <taxon>Alphaproteobacteria</taxon>
        <taxon>Hyphomicrobiales</taxon>
        <taxon>Stappiaceae</taxon>
        <taxon>Roseibium</taxon>
    </lineage>
</organism>
<keyword evidence="7" id="KW-0378">Hydrolase</keyword>
<dbReference type="Proteomes" id="UP000236959">
    <property type="component" value="Unassembled WGS sequence"/>
</dbReference>
<keyword evidence="5" id="KW-0028">Amino-acid biosynthesis</keyword>
<name>A0A2S3UZ90_9HYPH</name>
<dbReference type="InterPro" id="IPR011650">
    <property type="entry name" value="Peptidase_M20_dimer"/>
</dbReference>
<dbReference type="EMBL" id="PPCN01000002">
    <property type="protein sequence ID" value="POF33027.1"/>
    <property type="molecule type" value="Genomic_DNA"/>
</dbReference>
<accession>A0A2S3UZ90</accession>
<gene>
    <name evidence="11" type="ORF">CLV41_102433</name>
</gene>
<evidence type="ECO:0000313" key="11">
    <source>
        <dbReference type="EMBL" id="POF33027.1"/>
    </source>
</evidence>